<dbReference type="SUPFAM" id="SSF63411">
    <property type="entry name" value="LuxS/MPP-like metallohydrolase"/>
    <property type="match status" value="4"/>
</dbReference>
<dbReference type="InterPro" id="IPR011249">
    <property type="entry name" value="Metalloenz_LuxS/M16"/>
</dbReference>
<dbReference type="Pfam" id="PF05193">
    <property type="entry name" value="Peptidase_M16_C"/>
    <property type="match status" value="1"/>
</dbReference>
<evidence type="ECO:0000313" key="3">
    <source>
        <dbReference type="Proteomes" id="UP000183952"/>
    </source>
</evidence>
<dbReference type="Pfam" id="PF22516">
    <property type="entry name" value="PreP_C"/>
    <property type="match status" value="1"/>
</dbReference>
<dbReference type="Gene3D" id="3.30.830.10">
    <property type="entry name" value="Metalloenzyme, LuxS/M16 peptidase-like"/>
    <property type="match status" value="4"/>
</dbReference>
<sequence length="975" mass="111843">MNFKINEVYHGFKLIEEKDIKEINGIGRIFQHEKSGARLFALNNDDDNKVFTIAFRTPVEDSTGVPHILEHSVLCGSDKYPTKEPFVDLIKGSLNTFLNAFTFPDKTMYPVASKNDKDFINLMSVYLDAVFYPNLRDTKEIMMQEGWHYEIEDKNEPLTYKGVVYNEMRGAFSSPEGVLFRKIQETLFKDTTYFYESGGDPEFIPDLTQEKFVEFHKKYYHPCNSYITLYGNGDLDKQLAMIDDEYLQNFDKINVDSHIDIQQPYSARVDVVKPYAISEEDDDTDKAMISLNYVTGSQKDVTDHLGMDILESILLETPASPLKNALIKAGIGKDVYGSYDGGILQPTFSIIVKDTDENRKEEFCKIVNETLAKLVKDGIDKKLVEGCVNSTEFKLRECDGSYYPKGLIYAMNCLESWLYDESPFNYIEYGKLLKDIKEGAENGYFEKLIEKYLLDNTHSSVLTLVPDKTLAAKKDKELKEKLAKIKANMSEEQLEEIIENTVALKKRQSTPDTPEQLAKIPLLSRDDINKKAEEIKVVEREVCGEKVLYLDEFTNQIVYFIASFDSSAVKKELIPYLSVLSYMLGKLSTAKHNYNELSNEININTGDISFSADSYASIDDTDTFCTKFTMRGRALTEKTKEMLSLMAEIISSTKFDEFDKIHEFIRQLKSRMEMSMIDSAHRMAIHRVMSYFSDGAAYAEQVSGIDFYKFISILDKDFENKKEEIKTNLETVAKTVFNKNNLIISVAGEEAEFKAVEENLSLITDVLESREIEVQKYEFEKGKKNEGIETPADVQYVCKQYNITNLGYKYTGKLLVAKVILGLDYLWNKVRVQGGAYGCPVVITRSGNIGFASYRDPNLKDTLNIYDEMWKYLKDFKVDEREMTKYIIGAVRDLDMPMSPSVKLTAGLVNHIKGISQDMIQQERDEVLSTTEEDIRSFSEMFKKLMEENYMCVIGNETKIRENKELFNNIIKLFQ</sequence>
<dbReference type="AlphaFoldDB" id="A0A1M6MR96"/>
<dbReference type="InterPro" id="IPR007863">
    <property type="entry name" value="Peptidase_M16_C"/>
</dbReference>
<dbReference type="OrthoDB" id="9762027at2"/>
<dbReference type="Pfam" id="PF08367">
    <property type="entry name" value="M16C_assoc"/>
    <property type="match status" value="1"/>
</dbReference>
<dbReference type="EMBL" id="FRAD01000008">
    <property type="protein sequence ID" value="SHJ85926.1"/>
    <property type="molecule type" value="Genomic_DNA"/>
</dbReference>
<dbReference type="GO" id="GO:0046872">
    <property type="term" value="F:metal ion binding"/>
    <property type="evidence" value="ECO:0007669"/>
    <property type="project" value="InterPro"/>
</dbReference>
<accession>A0A1M6MR96</accession>
<keyword evidence="3" id="KW-1185">Reference proteome</keyword>
<dbReference type="GO" id="GO:0004222">
    <property type="term" value="F:metalloendopeptidase activity"/>
    <property type="evidence" value="ECO:0007669"/>
    <property type="project" value="TreeGrafter"/>
</dbReference>
<protein>
    <recommendedName>
        <fullName evidence="1">Peptidase M16C associated domain-containing protein</fullName>
    </recommendedName>
</protein>
<gene>
    <name evidence="2" type="ORF">SAMN02745248_01127</name>
</gene>
<name>A0A1M6MR96_9CLOT</name>
<organism evidence="2 3">
    <name type="scientific">Hathewaya proteolytica DSM 3090</name>
    <dbReference type="NCBI Taxonomy" id="1121331"/>
    <lineage>
        <taxon>Bacteria</taxon>
        <taxon>Bacillati</taxon>
        <taxon>Bacillota</taxon>
        <taxon>Clostridia</taxon>
        <taxon>Eubacteriales</taxon>
        <taxon>Clostridiaceae</taxon>
        <taxon>Hathewaya</taxon>
    </lineage>
</organism>
<dbReference type="PANTHER" id="PTHR43016:SF13">
    <property type="entry name" value="PRESEQUENCE PROTEASE, MITOCHONDRIAL"/>
    <property type="match status" value="1"/>
</dbReference>
<reference evidence="2 3" key="1">
    <citation type="submission" date="2016-11" db="EMBL/GenBank/DDBJ databases">
        <authorList>
            <person name="Jaros S."/>
            <person name="Januszkiewicz K."/>
            <person name="Wedrychowicz H."/>
        </authorList>
    </citation>
    <scope>NUCLEOTIDE SEQUENCE [LARGE SCALE GENOMIC DNA]</scope>
    <source>
        <strain evidence="2 3">DSM 3090</strain>
    </source>
</reference>
<proteinExistence type="predicted"/>
<dbReference type="RefSeq" id="WP_072903148.1">
    <property type="nucleotide sequence ID" value="NZ_FRAD01000008.1"/>
</dbReference>
<dbReference type="InterPro" id="IPR011765">
    <property type="entry name" value="Pept_M16_N"/>
</dbReference>
<evidence type="ECO:0000313" key="2">
    <source>
        <dbReference type="EMBL" id="SHJ85926.1"/>
    </source>
</evidence>
<dbReference type="FunFam" id="3.30.830.10:FF:000034">
    <property type="entry name" value="presequence protease 1, chloroplastic/mitochondrial"/>
    <property type="match status" value="1"/>
</dbReference>
<evidence type="ECO:0000259" key="1">
    <source>
        <dbReference type="SMART" id="SM01264"/>
    </source>
</evidence>
<dbReference type="InterPro" id="IPR055130">
    <property type="entry name" value="PreP_C"/>
</dbReference>
<dbReference type="Proteomes" id="UP000183952">
    <property type="component" value="Unassembled WGS sequence"/>
</dbReference>
<dbReference type="InterPro" id="IPR013578">
    <property type="entry name" value="Peptidase_M16C_assoc"/>
</dbReference>
<dbReference type="SMART" id="SM01264">
    <property type="entry name" value="M16C_associated"/>
    <property type="match status" value="1"/>
</dbReference>
<dbReference type="STRING" id="1121331.SAMN02745248_01127"/>
<feature type="domain" description="Peptidase M16C associated" evidence="1">
    <location>
        <begin position="464"/>
        <end position="714"/>
    </location>
</feature>
<dbReference type="PANTHER" id="PTHR43016">
    <property type="entry name" value="PRESEQUENCE PROTEASE"/>
    <property type="match status" value="1"/>
</dbReference>
<dbReference type="GO" id="GO:0016485">
    <property type="term" value="P:protein processing"/>
    <property type="evidence" value="ECO:0007669"/>
    <property type="project" value="TreeGrafter"/>
</dbReference>
<dbReference type="Pfam" id="PF00675">
    <property type="entry name" value="Peptidase_M16"/>
    <property type="match status" value="1"/>
</dbReference>